<dbReference type="Gene3D" id="3.30.70.270">
    <property type="match status" value="1"/>
</dbReference>
<dbReference type="GO" id="GO:0052621">
    <property type="term" value="F:diguanylate cyclase activity"/>
    <property type="evidence" value="ECO:0007669"/>
    <property type="project" value="UniProtKB-EC"/>
</dbReference>
<dbReference type="EMBL" id="LT840185">
    <property type="protein sequence ID" value="SMF70221.1"/>
    <property type="molecule type" value="Genomic_DNA"/>
</dbReference>
<dbReference type="InterPro" id="IPR050469">
    <property type="entry name" value="Diguanylate_Cyclase"/>
</dbReference>
<dbReference type="Proteomes" id="UP000192934">
    <property type="component" value="Chromosome I"/>
</dbReference>
<feature type="domain" description="GGDEF" evidence="5">
    <location>
        <begin position="425"/>
        <end position="558"/>
    </location>
</feature>
<accession>A0A1X7GIH0</accession>
<dbReference type="GO" id="GO:0043709">
    <property type="term" value="P:cell adhesion involved in single-species biofilm formation"/>
    <property type="evidence" value="ECO:0007669"/>
    <property type="project" value="TreeGrafter"/>
</dbReference>
<dbReference type="GO" id="GO:1902201">
    <property type="term" value="P:negative regulation of bacterial-type flagellum-dependent cell motility"/>
    <property type="evidence" value="ECO:0007669"/>
    <property type="project" value="TreeGrafter"/>
</dbReference>
<dbReference type="RefSeq" id="WP_157123761.1">
    <property type="nucleotide sequence ID" value="NZ_LT840185.1"/>
</dbReference>
<dbReference type="SUPFAM" id="SSF55073">
    <property type="entry name" value="Nucleotide cyclase"/>
    <property type="match status" value="1"/>
</dbReference>
<feature type="transmembrane region" description="Helical" evidence="3">
    <location>
        <begin position="352"/>
        <end position="372"/>
    </location>
</feature>
<feature type="transmembrane region" description="Helical" evidence="3">
    <location>
        <begin position="228"/>
        <end position="252"/>
    </location>
</feature>
<evidence type="ECO:0000313" key="7">
    <source>
        <dbReference type="Proteomes" id="UP000192934"/>
    </source>
</evidence>
<proteinExistence type="predicted"/>
<dbReference type="PANTHER" id="PTHR45138">
    <property type="entry name" value="REGULATORY COMPONENTS OF SENSORY TRANSDUCTION SYSTEM"/>
    <property type="match status" value="1"/>
</dbReference>
<reference evidence="7" key="1">
    <citation type="submission" date="2017-04" db="EMBL/GenBank/DDBJ databases">
        <authorList>
            <person name="Varghese N."/>
            <person name="Submissions S."/>
        </authorList>
    </citation>
    <scope>NUCLEOTIDE SEQUENCE [LARGE SCALE GENOMIC DNA]</scope>
    <source>
        <strain evidence="7">Dd16</strain>
    </source>
</reference>
<dbReference type="PANTHER" id="PTHR45138:SF9">
    <property type="entry name" value="DIGUANYLATE CYCLASE DGCM-RELATED"/>
    <property type="match status" value="1"/>
</dbReference>
<name>A0A1X7GIH0_9SPHN</name>
<dbReference type="PROSITE" id="PS50887">
    <property type="entry name" value="GGDEF"/>
    <property type="match status" value="1"/>
</dbReference>
<keyword evidence="3" id="KW-0812">Transmembrane</keyword>
<dbReference type="InterPro" id="IPR000160">
    <property type="entry name" value="GGDEF_dom"/>
</dbReference>
<feature type="transmembrane region" description="Helical" evidence="3">
    <location>
        <begin position="264"/>
        <end position="287"/>
    </location>
</feature>
<evidence type="ECO:0000256" key="2">
    <source>
        <dbReference type="ARBA" id="ARBA00034247"/>
    </source>
</evidence>
<dbReference type="GO" id="GO:0005886">
    <property type="term" value="C:plasma membrane"/>
    <property type="evidence" value="ECO:0007669"/>
    <property type="project" value="TreeGrafter"/>
</dbReference>
<evidence type="ECO:0000313" key="6">
    <source>
        <dbReference type="EMBL" id="SMF70221.1"/>
    </source>
</evidence>
<gene>
    <name evidence="6" type="ORF">SAMN06295910_1824</name>
</gene>
<dbReference type="OrthoDB" id="9759607at2"/>
<evidence type="ECO:0000256" key="1">
    <source>
        <dbReference type="ARBA" id="ARBA00012528"/>
    </source>
</evidence>
<dbReference type="EC" id="2.7.7.65" evidence="1"/>
<dbReference type="Pfam" id="PF07695">
    <property type="entry name" value="7TMR-DISM_7TM"/>
    <property type="match status" value="1"/>
</dbReference>
<feature type="transmembrane region" description="Helical" evidence="3">
    <location>
        <begin position="163"/>
        <end position="183"/>
    </location>
</feature>
<feature type="transmembrane region" description="Helical" evidence="3">
    <location>
        <begin position="320"/>
        <end position="340"/>
    </location>
</feature>
<feature type="chain" id="PRO_5012710806" description="diguanylate cyclase" evidence="4">
    <location>
        <begin position="23"/>
        <end position="570"/>
    </location>
</feature>
<feature type="signal peptide" evidence="4">
    <location>
        <begin position="1"/>
        <end position="22"/>
    </location>
</feature>
<keyword evidence="3" id="KW-0472">Membrane</keyword>
<feature type="transmembrane region" description="Helical" evidence="3">
    <location>
        <begin position="293"/>
        <end position="313"/>
    </location>
</feature>
<protein>
    <recommendedName>
        <fullName evidence="1">diguanylate cyclase</fullName>
        <ecNumber evidence="1">2.7.7.65</ecNumber>
    </recommendedName>
</protein>
<dbReference type="NCBIfam" id="TIGR00254">
    <property type="entry name" value="GGDEF"/>
    <property type="match status" value="1"/>
</dbReference>
<dbReference type="InterPro" id="IPR011623">
    <property type="entry name" value="7TMR_DISM_rcpt_extracell_dom1"/>
</dbReference>
<dbReference type="STRING" id="941907.SAMN06295910_1824"/>
<dbReference type="AlphaFoldDB" id="A0A1X7GIH0"/>
<keyword evidence="4" id="KW-0732">Signal</keyword>
<dbReference type="Pfam" id="PF00990">
    <property type="entry name" value="GGDEF"/>
    <property type="match status" value="1"/>
</dbReference>
<evidence type="ECO:0000259" key="5">
    <source>
        <dbReference type="PROSITE" id="PS50887"/>
    </source>
</evidence>
<dbReference type="FunFam" id="3.30.70.270:FF:000001">
    <property type="entry name" value="Diguanylate cyclase domain protein"/>
    <property type="match status" value="1"/>
</dbReference>
<evidence type="ECO:0000256" key="3">
    <source>
        <dbReference type="SAM" id="Phobius"/>
    </source>
</evidence>
<dbReference type="SMART" id="SM00267">
    <property type="entry name" value="GGDEF"/>
    <property type="match status" value="1"/>
</dbReference>
<dbReference type="InterPro" id="IPR029787">
    <property type="entry name" value="Nucleotide_cyclase"/>
</dbReference>
<dbReference type="CDD" id="cd01949">
    <property type="entry name" value="GGDEF"/>
    <property type="match status" value="1"/>
</dbReference>
<organism evidence="6 7">
    <name type="scientific">Allosphingosinicella indica</name>
    <dbReference type="NCBI Taxonomy" id="941907"/>
    <lineage>
        <taxon>Bacteria</taxon>
        <taxon>Pseudomonadati</taxon>
        <taxon>Pseudomonadota</taxon>
        <taxon>Alphaproteobacteria</taxon>
        <taxon>Sphingomonadales</taxon>
        <taxon>Sphingomonadaceae</taxon>
        <taxon>Allosphingosinicella</taxon>
    </lineage>
</organism>
<keyword evidence="3" id="KW-1133">Transmembrane helix</keyword>
<feature type="transmembrane region" description="Helical" evidence="3">
    <location>
        <begin position="195"/>
        <end position="216"/>
    </location>
</feature>
<dbReference type="InterPro" id="IPR043128">
    <property type="entry name" value="Rev_trsase/Diguanyl_cyclase"/>
</dbReference>
<evidence type="ECO:0000256" key="4">
    <source>
        <dbReference type="SAM" id="SignalP"/>
    </source>
</evidence>
<comment type="catalytic activity">
    <reaction evidence="2">
        <text>2 GTP = 3',3'-c-di-GMP + 2 diphosphate</text>
        <dbReference type="Rhea" id="RHEA:24898"/>
        <dbReference type="ChEBI" id="CHEBI:33019"/>
        <dbReference type="ChEBI" id="CHEBI:37565"/>
        <dbReference type="ChEBI" id="CHEBI:58805"/>
        <dbReference type="EC" id="2.7.7.65"/>
    </reaction>
</comment>
<sequence>MIVRLLFACACLLGFFAAPAAAAEFVRPTYCYALTPAGTQALPPPSAFRCGATPEDYSGQRLWLRTAVPEHIRDRGAVALMVHQSRFDKIEVRFLYPNGFALEQEVRAGDYGDRWRVGGQLAFMAAPHGDAAPVEILVAVDRLASFAHFRSRIRAAVDASREASLAATLIGGALTLLLLSAIYNALLAGASRRAFVVWHAAWVGTMLLWGLIWSQLALLVIPGLAGTSAARIGTCLATLAITFAAICAATCPEEGKVPRWLKQGVIALALAIAVLGLPTAFGPPIAIEILGPILGVMVLTVLAAVAMLFVVAWRRGSEEVRAFALAWAVPMLALAASELFNLDGQFLGGGSQLVVLVSSALQTLWLSVATTFRLSRFRNERDAARAAQVELRDLAQRDSLTGLLNRRGFVGHADAALAGVDEVDGSFALLLIDVDHFKSINDTFGHDAGDEVLRRIGARLEALVGPSSFAGRLGGEEFAIGVTNLSDQGLRLFAERARSAMADLSLTDVLGAGRRLTVSIGVAETTTVCAFQLVYRCADQALYAAKNAGRNRASFSRVMQMQNMGRPRAA</sequence>
<keyword evidence="7" id="KW-1185">Reference proteome</keyword>